<dbReference type="InterPro" id="IPR045584">
    <property type="entry name" value="Pilin-like"/>
</dbReference>
<dbReference type="STRING" id="690879.TSACC_23108"/>
<keyword evidence="3" id="KW-1185">Reference proteome</keyword>
<evidence type="ECO:0000313" key="2">
    <source>
        <dbReference type="EMBL" id="GAT34676.1"/>
    </source>
</evidence>
<dbReference type="NCBIfam" id="TIGR02532">
    <property type="entry name" value="IV_pilin_GFxxxE"/>
    <property type="match status" value="1"/>
</dbReference>
<dbReference type="NCBIfam" id="TIGR02596">
    <property type="entry name" value="Verru_Chthon cassette protein D"/>
    <property type="match status" value="1"/>
</dbReference>
<dbReference type="RefSeq" id="WP_075080288.1">
    <property type="nucleotide sequence ID" value="NZ_BDCO01000002.1"/>
</dbReference>
<keyword evidence="1" id="KW-0812">Transmembrane</keyword>
<dbReference type="Gene3D" id="3.30.700.10">
    <property type="entry name" value="Glycoprotein, Type 4 Pilin"/>
    <property type="match status" value="1"/>
</dbReference>
<reference evidence="3" key="1">
    <citation type="journal article" date="2017" name="Genome Announc.">
        <title>Draft Genome Sequence of Terrimicrobium sacchariphilum NM-5T, a Facultative Anaerobic Soil Bacterium of the Class Spartobacteria.</title>
        <authorList>
            <person name="Qiu Y.L."/>
            <person name="Tourlousse D.M."/>
            <person name="Matsuura N."/>
            <person name="Ohashi A."/>
            <person name="Sekiguchi Y."/>
        </authorList>
    </citation>
    <scope>NUCLEOTIDE SEQUENCE [LARGE SCALE GENOMIC DNA]</scope>
    <source>
        <strain evidence="3">NM-5</strain>
    </source>
</reference>
<keyword evidence="1" id="KW-1133">Transmembrane helix</keyword>
<dbReference type="InterPro" id="IPR019836">
    <property type="entry name" value="Verru/Chthon_D"/>
</dbReference>
<feature type="transmembrane region" description="Helical" evidence="1">
    <location>
        <begin position="12"/>
        <end position="34"/>
    </location>
</feature>
<evidence type="ECO:0000256" key="1">
    <source>
        <dbReference type="SAM" id="Phobius"/>
    </source>
</evidence>
<proteinExistence type="predicted"/>
<dbReference type="SUPFAM" id="SSF54523">
    <property type="entry name" value="Pili subunits"/>
    <property type="match status" value="1"/>
</dbReference>
<comment type="caution">
    <text evidence="2">The sequence shown here is derived from an EMBL/GenBank/DDBJ whole genome shotgun (WGS) entry which is preliminary data.</text>
</comment>
<keyword evidence="1" id="KW-0472">Membrane</keyword>
<dbReference type="Pfam" id="PF07963">
    <property type="entry name" value="N_methyl"/>
    <property type="match status" value="1"/>
</dbReference>
<dbReference type="EMBL" id="BDCO01000002">
    <property type="protein sequence ID" value="GAT34676.1"/>
    <property type="molecule type" value="Genomic_DNA"/>
</dbReference>
<dbReference type="AlphaFoldDB" id="A0A146GDV4"/>
<evidence type="ECO:0000313" key="3">
    <source>
        <dbReference type="Proteomes" id="UP000076023"/>
    </source>
</evidence>
<dbReference type="OrthoDB" id="194207at2"/>
<protein>
    <submittedName>
        <fullName evidence="2">Verru_Chthon cassette protein D</fullName>
    </submittedName>
</protein>
<name>A0A146GDV4_TERSA</name>
<accession>A0A146GDV4</accession>
<dbReference type="Proteomes" id="UP000076023">
    <property type="component" value="Unassembled WGS sequence"/>
</dbReference>
<organism evidence="2 3">
    <name type="scientific">Terrimicrobium sacchariphilum</name>
    <dbReference type="NCBI Taxonomy" id="690879"/>
    <lineage>
        <taxon>Bacteria</taxon>
        <taxon>Pseudomonadati</taxon>
        <taxon>Verrucomicrobiota</taxon>
        <taxon>Terrimicrobiia</taxon>
        <taxon>Terrimicrobiales</taxon>
        <taxon>Terrimicrobiaceae</taxon>
        <taxon>Terrimicrobium</taxon>
    </lineage>
</organism>
<gene>
    <name evidence="2" type="ORF">TSACC_23108</name>
</gene>
<sequence>MSRPSCNLGYGQAFSLVELLVVMAIIGLLAVITVPAMSSLMQSSDLTRGGQLVADQVNLGRQTASSQNTVVELRFIKIAGRKGYAAAQLWRPDDSGQMIPSRRIVTLPQSVTIADNSLSSAMTDLASGTMTVGGASTAYRALQIRPSGEITPIVAMSNLVFTVIPEVFADKQDMPANYFMVQINPVTGIPLVYRP</sequence>
<dbReference type="InterPro" id="IPR012902">
    <property type="entry name" value="N_methyl_site"/>
</dbReference>
<dbReference type="InParanoid" id="A0A146GDV4"/>